<dbReference type="EMBL" id="LR899010">
    <property type="protein sequence ID" value="CAD7083242.1"/>
    <property type="molecule type" value="Genomic_DNA"/>
</dbReference>
<evidence type="ECO:0000256" key="2">
    <source>
        <dbReference type="SAM" id="Phobius"/>
    </source>
</evidence>
<feature type="transmembrane region" description="Helical" evidence="2">
    <location>
        <begin position="125"/>
        <end position="150"/>
    </location>
</feature>
<evidence type="ECO:0000313" key="4">
    <source>
        <dbReference type="Proteomes" id="UP000594454"/>
    </source>
</evidence>
<dbReference type="AlphaFoldDB" id="A0A7R8UNK2"/>
<keyword evidence="2" id="KW-0472">Membrane</keyword>
<gene>
    <name evidence="3" type="ORF">HERILL_LOCUS6215</name>
</gene>
<evidence type="ECO:0000256" key="1">
    <source>
        <dbReference type="SAM" id="MobiDB-lite"/>
    </source>
</evidence>
<accession>A0A7R8UNK2</accession>
<keyword evidence="2" id="KW-1133">Transmembrane helix</keyword>
<organism evidence="3 4">
    <name type="scientific">Hermetia illucens</name>
    <name type="common">Black soldier fly</name>
    <dbReference type="NCBI Taxonomy" id="343691"/>
    <lineage>
        <taxon>Eukaryota</taxon>
        <taxon>Metazoa</taxon>
        <taxon>Ecdysozoa</taxon>
        <taxon>Arthropoda</taxon>
        <taxon>Hexapoda</taxon>
        <taxon>Insecta</taxon>
        <taxon>Pterygota</taxon>
        <taxon>Neoptera</taxon>
        <taxon>Endopterygota</taxon>
        <taxon>Diptera</taxon>
        <taxon>Brachycera</taxon>
        <taxon>Stratiomyomorpha</taxon>
        <taxon>Stratiomyidae</taxon>
        <taxon>Hermetiinae</taxon>
        <taxon>Hermetia</taxon>
    </lineage>
</organism>
<reference evidence="3 4" key="1">
    <citation type="submission" date="2020-11" db="EMBL/GenBank/DDBJ databases">
        <authorList>
            <person name="Wallbank WR R."/>
            <person name="Pardo Diaz C."/>
            <person name="Kozak K."/>
            <person name="Martin S."/>
            <person name="Jiggins C."/>
            <person name="Moest M."/>
            <person name="Warren A I."/>
            <person name="Generalovic N T."/>
            <person name="Byers J.R.P. K."/>
            <person name="Montejo-Kovacevich G."/>
            <person name="Yen C E."/>
        </authorList>
    </citation>
    <scope>NUCLEOTIDE SEQUENCE [LARGE SCALE GENOMIC DNA]</scope>
</reference>
<name>A0A7R8UNK2_HERIL</name>
<sequence length="460" mass="52453">MDTPSNRKFSRIAVIGSITMLQGALYLVLSIWALLAIECQFDMTSTNLGTIMYFIYFRNSACTEVIWSRSSYQDVANLPKVTFVAERTEGLVIFYIAISFLWVLTSLLVIVGATRRKLSKTAFHCYFTPWAIVIIAGCLLDVIATVFHIIDICHTTTAESTFEYLNVQNIWEILPAAERNYSHFSFPSIIFTCVSCRLLVLFLFNFFGMIWAVRQATQLIFKPEGELEQTERSTSESIENPAIHQPLPSQYYYVPARLPLEPAGKSLDPYRRTFEPLKSDDNPVNIVPQDLYAIPGEKKHKRINVPSHVPQIVSANQADMVVQRRRDSGSQYPEKRHSGNSQNGHRIQIDVGRSQSDRYAEYERNTEQHRISAPVERPTSYVTGELRGQLPWSYFNAREDIVAPRKTLAHVEDHEVLPPVPVPDYTLHFPRKDRYTIQDRAAQLQAATSPPTSQTGGTRW</sequence>
<dbReference type="OrthoDB" id="7967436at2759"/>
<dbReference type="InParanoid" id="A0A7R8UNK2"/>
<feature type="region of interest" description="Disordered" evidence="1">
    <location>
        <begin position="323"/>
        <end position="355"/>
    </location>
</feature>
<feature type="transmembrane region" description="Helical" evidence="2">
    <location>
        <begin position="92"/>
        <end position="113"/>
    </location>
</feature>
<proteinExistence type="predicted"/>
<keyword evidence="4" id="KW-1185">Reference proteome</keyword>
<evidence type="ECO:0000313" key="3">
    <source>
        <dbReference type="EMBL" id="CAD7083242.1"/>
    </source>
</evidence>
<feature type="compositionally biased region" description="Basic and acidic residues" evidence="1">
    <location>
        <begin position="323"/>
        <end position="337"/>
    </location>
</feature>
<dbReference type="Proteomes" id="UP000594454">
    <property type="component" value="Chromosome 2"/>
</dbReference>
<feature type="transmembrane region" description="Helical" evidence="2">
    <location>
        <begin position="189"/>
        <end position="213"/>
    </location>
</feature>
<feature type="transmembrane region" description="Helical" evidence="2">
    <location>
        <begin position="12"/>
        <end position="35"/>
    </location>
</feature>
<keyword evidence="2" id="KW-0812">Transmembrane</keyword>
<protein>
    <submittedName>
        <fullName evidence="3">Uncharacterized protein</fullName>
    </submittedName>
</protein>